<reference evidence="2 3" key="1">
    <citation type="submission" date="2018-06" db="EMBL/GenBank/DDBJ databases">
        <authorList>
            <consortium name="Pathogen Informatics"/>
            <person name="Doyle S."/>
        </authorList>
    </citation>
    <scope>NUCLEOTIDE SEQUENCE [LARGE SCALE GENOMIC DNA]</scope>
    <source>
        <strain evidence="2 3">NCTC13229</strain>
    </source>
</reference>
<feature type="region of interest" description="Disordered" evidence="1">
    <location>
        <begin position="60"/>
        <end position="82"/>
    </location>
</feature>
<evidence type="ECO:0000313" key="2">
    <source>
        <dbReference type="EMBL" id="SPZ40478.1"/>
    </source>
</evidence>
<proteinExistence type="predicted"/>
<organism evidence="2 3">
    <name type="scientific">Rhodococcus wratislaviensis</name>
    <name type="common">Tsukamurella wratislaviensis</name>
    <dbReference type="NCBI Taxonomy" id="44752"/>
    <lineage>
        <taxon>Bacteria</taxon>
        <taxon>Bacillati</taxon>
        <taxon>Actinomycetota</taxon>
        <taxon>Actinomycetes</taxon>
        <taxon>Mycobacteriales</taxon>
        <taxon>Nocardiaceae</taxon>
        <taxon>Rhodococcus</taxon>
    </lineage>
</organism>
<accession>A0AB38FFQ9</accession>
<sequence>MTPTVHDLDPDFAPVRVFRAPLHEEIAALIARNRNRRRGAQAPPRIGSYCMSALAAREGASAGGRADSPVPGIARHRPTRGR</sequence>
<dbReference type="AlphaFoldDB" id="A0AB38FFQ9"/>
<dbReference type="Proteomes" id="UP000251211">
    <property type="component" value="Unassembled WGS sequence"/>
</dbReference>
<evidence type="ECO:0000256" key="1">
    <source>
        <dbReference type="SAM" id="MobiDB-lite"/>
    </source>
</evidence>
<dbReference type="EMBL" id="UAUI01000015">
    <property type="protein sequence ID" value="SPZ40478.1"/>
    <property type="molecule type" value="Genomic_DNA"/>
</dbReference>
<evidence type="ECO:0000313" key="3">
    <source>
        <dbReference type="Proteomes" id="UP000251211"/>
    </source>
</evidence>
<name>A0AB38FFQ9_RHOWR</name>
<comment type="caution">
    <text evidence="2">The sequence shown here is derived from an EMBL/GenBank/DDBJ whole genome shotgun (WGS) entry which is preliminary data.</text>
</comment>
<protein>
    <submittedName>
        <fullName evidence="2">Uncharacterized protein</fullName>
    </submittedName>
</protein>
<gene>
    <name evidence="2" type="ORF">NCTC13229_03961</name>
</gene>